<organism evidence="2 3">
    <name type="scientific">Desulfosporosinus acididurans</name>
    <dbReference type="NCBI Taxonomy" id="476652"/>
    <lineage>
        <taxon>Bacteria</taxon>
        <taxon>Bacillati</taxon>
        <taxon>Bacillota</taxon>
        <taxon>Clostridia</taxon>
        <taxon>Eubacteriales</taxon>
        <taxon>Desulfitobacteriaceae</taxon>
        <taxon>Desulfosporosinus</taxon>
    </lineage>
</organism>
<feature type="compositionally biased region" description="Polar residues" evidence="1">
    <location>
        <begin position="408"/>
        <end position="418"/>
    </location>
</feature>
<dbReference type="RefSeq" id="WP_161796444.1">
    <property type="nucleotide sequence ID" value="NZ_LDZY01000007.1"/>
</dbReference>
<protein>
    <submittedName>
        <fullName evidence="2">Phage portal protein</fullName>
    </submittedName>
</protein>
<evidence type="ECO:0000313" key="3">
    <source>
        <dbReference type="Proteomes" id="UP000036356"/>
    </source>
</evidence>
<accession>A0A0J1FRU5</accession>
<dbReference type="PATRIC" id="fig|476652.3.peg.2441"/>
<dbReference type="STRING" id="476652.DEAC_c23480"/>
<reference evidence="2 3" key="1">
    <citation type="submission" date="2015-06" db="EMBL/GenBank/DDBJ databases">
        <title>Draft genome of the moderately acidophilic sulfate reducer Candidatus Desulfosporosinus acididurans strain M1.</title>
        <authorList>
            <person name="Poehlein A."/>
            <person name="Petzsch P."/>
            <person name="Johnson B.D."/>
            <person name="Schloemann M."/>
            <person name="Daniel R."/>
            <person name="Muehling M."/>
        </authorList>
    </citation>
    <scope>NUCLEOTIDE SEQUENCE [LARGE SCALE GENOMIC DNA]</scope>
    <source>
        <strain evidence="2 3">M1</strain>
    </source>
</reference>
<sequence length="436" mass="48867">MPSFRSMFGSIFGKAKKNPQNLKFFKLLNGYIPTVSNTTNSEAYYNYLFRACLRAIATHVAKADIKHIRYVGGDTIPQDSDIANILSGQPNPFMNSTEFIFKLATNLLIHNNAFVYIKQDEKGNIQGFYPLNSSFVTYMESSETGMDDTGNLFVKFNFRGGQEVIAPFEQIIHVKRDYFESDLMGSYNDNALYPLLQLTNTVHNGIINAVANGPANIRGALHFQGTLKTADLIAKRDEILGKFFDLQNNSGIIFTDSQTGEFKPFENKAILLDAAQMEIIEEQVFGYFNLNKNIVFSNYTEVQFDGFYNSVVAPILKQFSEAFTYKVFTARERGYGNRIIFTSNKLAHVSDATKSQMCQYAAPLGIFTQNELRELFGLAPMPGGERRVESLNFVNVDVKDEYQLTMAKGTTQPSNNETQPKEAVPSEASPGNSEQA</sequence>
<comment type="caution">
    <text evidence="2">The sequence shown here is derived from an EMBL/GenBank/DDBJ whole genome shotgun (WGS) entry which is preliminary data.</text>
</comment>
<feature type="region of interest" description="Disordered" evidence="1">
    <location>
        <begin position="405"/>
        <end position="436"/>
    </location>
</feature>
<evidence type="ECO:0000256" key="1">
    <source>
        <dbReference type="SAM" id="MobiDB-lite"/>
    </source>
</evidence>
<dbReference type="Proteomes" id="UP000036356">
    <property type="component" value="Unassembled WGS sequence"/>
</dbReference>
<keyword evidence="3" id="KW-1185">Reference proteome</keyword>
<evidence type="ECO:0000313" key="2">
    <source>
        <dbReference type="EMBL" id="KLU65718.1"/>
    </source>
</evidence>
<dbReference type="InterPro" id="IPR006944">
    <property type="entry name" value="Phage/GTA_portal"/>
</dbReference>
<proteinExistence type="predicted"/>
<dbReference type="EMBL" id="LDZY01000007">
    <property type="protein sequence ID" value="KLU65718.1"/>
    <property type="molecule type" value="Genomic_DNA"/>
</dbReference>
<gene>
    <name evidence="2" type="ORF">DEAC_c23480</name>
</gene>
<dbReference type="AlphaFoldDB" id="A0A0J1FRU5"/>
<dbReference type="Pfam" id="PF04860">
    <property type="entry name" value="Phage_portal"/>
    <property type="match status" value="1"/>
</dbReference>
<name>A0A0J1FRU5_9FIRM</name>